<dbReference type="PROSITE" id="PS51318">
    <property type="entry name" value="TAT"/>
    <property type="match status" value="1"/>
</dbReference>
<protein>
    <submittedName>
        <fullName evidence="1">Uncharacterized protein</fullName>
    </submittedName>
</protein>
<reference evidence="1 2" key="1">
    <citation type="submission" date="2017-04" db="EMBL/GenBank/DDBJ databases">
        <title>Comparative genome analysis of Subtercola boreus.</title>
        <authorList>
            <person name="Cho Y.-J."/>
            <person name="Cho A."/>
            <person name="Kim O.-S."/>
            <person name="Lee J.-I."/>
        </authorList>
    </citation>
    <scope>NUCLEOTIDE SEQUENCE [LARGE SCALE GENOMIC DNA]</scope>
    <source>
        <strain evidence="1 2">K300</strain>
    </source>
</reference>
<dbReference type="RefSeq" id="WP_116415826.1">
    <property type="nucleotide sequence ID" value="NZ_NBWZ01000001.1"/>
</dbReference>
<dbReference type="AlphaFoldDB" id="A0A3E0VLZ2"/>
<organism evidence="1 2">
    <name type="scientific">Subtercola boreus</name>
    <dbReference type="NCBI Taxonomy" id="120213"/>
    <lineage>
        <taxon>Bacteria</taxon>
        <taxon>Bacillati</taxon>
        <taxon>Actinomycetota</taxon>
        <taxon>Actinomycetes</taxon>
        <taxon>Micrococcales</taxon>
        <taxon>Microbacteriaceae</taxon>
        <taxon>Subtercola</taxon>
    </lineage>
</organism>
<accession>A0A3E0VLZ2</accession>
<proteinExistence type="predicted"/>
<evidence type="ECO:0000313" key="2">
    <source>
        <dbReference type="Proteomes" id="UP000256486"/>
    </source>
</evidence>
<name>A0A3E0VLZ2_9MICO</name>
<keyword evidence="2" id="KW-1185">Reference proteome</keyword>
<dbReference type="InterPro" id="IPR006311">
    <property type="entry name" value="TAT_signal"/>
</dbReference>
<dbReference type="OrthoDB" id="5124603at2"/>
<sequence>MNNAPSTEPEQFPGGRTPSRRAVLRTAAWSVPVVAIAVGAPAFAASGGAATITAPDPMAADIGDSIPLVFQISENGAPLASGVLTVALNDASVVSFDPEGEGYSSATLASYVITDGYALPLVIVGSHGTVFGSATVGGVTTSFTASILPN</sequence>
<comment type="caution">
    <text evidence="1">The sequence shown here is derived from an EMBL/GenBank/DDBJ whole genome shotgun (WGS) entry which is preliminary data.</text>
</comment>
<gene>
    <name evidence="1" type="ORF">B7R54_15500</name>
</gene>
<dbReference type="Proteomes" id="UP000256486">
    <property type="component" value="Unassembled WGS sequence"/>
</dbReference>
<evidence type="ECO:0000313" key="1">
    <source>
        <dbReference type="EMBL" id="RFA10450.1"/>
    </source>
</evidence>
<dbReference type="EMBL" id="NBWZ01000001">
    <property type="protein sequence ID" value="RFA10450.1"/>
    <property type="molecule type" value="Genomic_DNA"/>
</dbReference>